<keyword evidence="5" id="KW-0963">Cytoplasm</keyword>
<evidence type="ECO:0000256" key="6">
    <source>
        <dbReference type="ARBA" id="ARBA00023128"/>
    </source>
</evidence>
<dbReference type="Pfam" id="PF02297">
    <property type="entry name" value="COX6B"/>
    <property type="match status" value="2"/>
</dbReference>
<dbReference type="GO" id="GO:0005634">
    <property type="term" value="C:nucleus"/>
    <property type="evidence" value="ECO:0007669"/>
    <property type="project" value="UniProtKB-SubCell"/>
</dbReference>
<keyword evidence="6" id="KW-0496">Mitochondrion</keyword>
<evidence type="ECO:0000256" key="3">
    <source>
        <dbReference type="ARBA" id="ARBA00004569"/>
    </source>
</evidence>
<gene>
    <name evidence="10" type="ORF">BN1708_004070</name>
</gene>
<dbReference type="AlphaFoldDB" id="A0A0G4LWQ8"/>
<evidence type="ECO:0000256" key="1">
    <source>
        <dbReference type="ARBA" id="ARBA00004123"/>
    </source>
</evidence>
<dbReference type="InterPro" id="IPR048281">
    <property type="entry name" value="COA6_fun"/>
</dbReference>
<name>A0A0G4LWQ8_VERLO</name>
<proteinExistence type="inferred from homology"/>
<dbReference type="SUPFAM" id="SSF47694">
    <property type="entry name" value="Cytochrome c oxidase subunit h"/>
    <property type="match status" value="2"/>
</dbReference>
<dbReference type="GO" id="GO:0033617">
    <property type="term" value="P:mitochondrial respiratory chain complex IV assembly"/>
    <property type="evidence" value="ECO:0007669"/>
    <property type="project" value="TreeGrafter"/>
</dbReference>
<evidence type="ECO:0000256" key="5">
    <source>
        <dbReference type="ARBA" id="ARBA00022490"/>
    </source>
</evidence>
<evidence type="ECO:0000256" key="4">
    <source>
        <dbReference type="ARBA" id="ARBA00006425"/>
    </source>
</evidence>
<accession>A0A0G4LWQ8</accession>
<dbReference type="InterPro" id="IPR036549">
    <property type="entry name" value="CX6/COA6-like_sf"/>
</dbReference>
<evidence type="ECO:0008006" key="12">
    <source>
        <dbReference type="Google" id="ProtNLM"/>
    </source>
</evidence>
<dbReference type="PANTHER" id="PTHR47677:SF1">
    <property type="entry name" value="CYTOCHROME C OXIDASE ASSEMBLY FACTOR 6"/>
    <property type="match status" value="1"/>
</dbReference>
<dbReference type="PANTHER" id="PTHR47677">
    <property type="entry name" value="CYTOCHROME C OXIDASE ASSEMBLY FACTOR 6"/>
    <property type="match status" value="1"/>
</dbReference>
<comment type="subcellular location">
    <subcellularLocation>
        <location evidence="2">Cytoplasm</location>
    </subcellularLocation>
    <subcellularLocation>
        <location evidence="3">Mitochondrion intermembrane space</location>
    </subcellularLocation>
    <subcellularLocation>
        <location evidence="1">Nucleus</location>
    </subcellularLocation>
</comment>
<dbReference type="InterPro" id="IPR048280">
    <property type="entry name" value="COX6B-like"/>
</dbReference>
<evidence type="ECO:0000256" key="9">
    <source>
        <dbReference type="SAM" id="MobiDB-lite"/>
    </source>
</evidence>
<protein>
    <recommendedName>
        <fullName evidence="12">Cytochrome c oxidase subunit 6B-like protein new16</fullName>
    </recommendedName>
</protein>
<evidence type="ECO:0000256" key="2">
    <source>
        <dbReference type="ARBA" id="ARBA00004496"/>
    </source>
</evidence>
<organism evidence="10 11">
    <name type="scientific">Verticillium longisporum</name>
    <name type="common">Verticillium dahliae var. longisporum</name>
    <dbReference type="NCBI Taxonomy" id="100787"/>
    <lineage>
        <taxon>Eukaryota</taxon>
        <taxon>Fungi</taxon>
        <taxon>Dikarya</taxon>
        <taxon>Ascomycota</taxon>
        <taxon>Pezizomycotina</taxon>
        <taxon>Sordariomycetes</taxon>
        <taxon>Hypocreomycetidae</taxon>
        <taxon>Glomerellales</taxon>
        <taxon>Plectosphaerellaceae</taxon>
        <taxon>Verticillium</taxon>
    </lineage>
</organism>
<evidence type="ECO:0000313" key="11">
    <source>
        <dbReference type="Proteomes" id="UP000044602"/>
    </source>
</evidence>
<dbReference type="EMBL" id="CVQH01020001">
    <property type="protein sequence ID" value="CRK25990.1"/>
    <property type="molecule type" value="Genomic_DNA"/>
</dbReference>
<keyword evidence="11" id="KW-1185">Reference proteome</keyword>
<dbReference type="Proteomes" id="UP000044602">
    <property type="component" value="Unassembled WGS sequence"/>
</dbReference>
<comment type="similarity">
    <text evidence="4">Belongs to the cytochrome c oxidase subunit 6B family.</text>
</comment>
<evidence type="ECO:0000313" key="10">
    <source>
        <dbReference type="EMBL" id="CRK25990.1"/>
    </source>
</evidence>
<dbReference type="STRING" id="100787.A0A0G4LWQ8"/>
<keyword evidence="7" id="KW-1015">Disulfide bond</keyword>
<feature type="region of interest" description="Disordered" evidence="9">
    <location>
        <begin position="207"/>
        <end position="234"/>
    </location>
</feature>
<evidence type="ECO:0000256" key="8">
    <source>
        <dbReference type="ARBA" id="ARBA00023242"/>
    </source>
</evidence>
<reference evidence="10 11" key="1">
    <citation type="submission" date="2015-05" db="EMBL/GenBank/DDBJ databases">
        <authorList>
            <person name="Wang D.B."/>
            <person name="Wang M."/>
        </authorList>
    </citation>
    <scope>NUCLEOTIDE SEQUENCE [LARGE SCALE GENOMIC DNA]</scope>
    <source>
        <strain evidence="10">VL1</strain>
    </source>
</reference>
<evidence type="ECO:0000256" key="7">
    <source>
        <dbReference type="ARBA" id="ARBA00023157"/>
    </source>
</evidence>
<dbReference type="GO" id="GO:0005758">
    <property type="term" value="C:mitochondrial intermembrane space"/>
    <property type="evidence" value="ECO:0007669"/>
    <property type="project" value="UniProtKB-SubCell"/>
</dbReference>
<keyword evidence="8" id="KW-0539">Nucleus</keyword>
<dbReference type="FunFam" id="1.10.10.140:FF:000003">
    <property type="entry name" value="Cytochrome c oxidase assembly factor 6"/>
    <property type="match status" value="1"/>
</dbReference>
<sequence>MALFSWSTSADDKRAEEVRTGAVAPDRSERKKCWEARDSYFACLDRSNIIDAVKEDKAARKACPAENELFERDCATAWVKYFKQWRVADIQKKARIAQLEAEGAVKMDVTTSFTENTSAGTTGKCWEARDSYFACLDRSNIIDAVKEDKAARKACPAENELFERDCATAWVKYFKQWRVADIQKKARIAQLEAEGAVKMDVTTSFTENTSAGTTGVPKGTSREDIQDMLSSRRK</sequence>
<dbReference type="Gene3D" id="1.10.10.140">
    <property type="entry name" value="Cytochrome c oxidase, subunit VIb"/>
    <property type="match status" value="2"/>
</dbReference>